<dbReference type="RefSeq" id="WP_133179665.1">
    <property type="nucleotide sequence ID" value="NZ_SMOD01000001.1"/>
</dbReference>
<comment type="caution">
    <text evidence="9">The sequence shown here is derived from an EMBL/GenBank/DDBJ whole genome shotgun (WGS) entry which is preliminary data.</text>
</comment>
<evidence type="ECO:0000256" key="7">
    <source>
        <dbReference type="SAM" id="Phobius"/>
    </source>
</evidence>
<proteinExistence type="inferred from homology"/>
<dbReference type="InterPro" id="IPR036259">
    <property type="entry name" value="MFS_trans_sf"/>
</dbReference>
<feature type="transmembrane region" description="Helical" evidence="7">
    <location>
        <begin position="182"/>
        <end position="203"/>
    </location>
</feature>
<dbReference type="InterPro" id="IPR005829">
    <property type="entry name" value="Sugar_transporter_CS"/>
</dbReference>
<dbReference type="OrthoDB" id="5368493at2"/>
<evidence type="ECO:0000256" key="1">
    <source>
        <dbReference type="ARBA" id="ARBA00004141"/>
    </source>
</evidence>
<evidence type="ECO:0000313" key="9">
    <source>
        <dbReference type="EMBL" id="TDG11029.1"/>
    </source>
</evidence>
<feature type="transmembrane region" description="Helical" evidence="7">
    <location>
        <begin position="154"/>
        <end position="176"/>
    </location>
</feature>
<evidence type="ECO:0000256" key="6">
    <source>
        <dbReference type="ARBA" id="ARBA00023136"/>
    </source>
</evidence>
<organism evidence="9 10">
    <name type="scientific">Paraburkholderia guartelaensis</name>
    <dbReference type="NCBI Taxonomy" id="2546446"/>
    <lineage>
        <taxon>Bacteria</taxon>
        <taxon>Pseudomonadati</taxon>
        <taxon>Pseudomonadota</taxon>
        <taxon>Betaproteobacteria</taxon>
        <taxon>Burkholderiales</taxon>
        <taxon>Burkholderiaceae</taxon>
        <taxon>Paraburkholderia</taxon>
    </lineage>
</organism>
<feature type="transmembrane region" description="Helical" evidence="7">
    <location>
        <begin position="261"/>
        <end position="285"/>
    </location>
</feature>
<protein>
    <submittedName>
        <fullName evidence="9">MFS transporter</fullName>
    </submittedName>
</protein>
<feature type="transmembrane region" description="Helical" evidence="7">
    <location>
        <begin position="348"/>
        <end position="370"/>
    </location>
</feature>
<dbReference type="GO" id="GO:0022857">
    <property type="term" value="F:transmembrane transporter activity"/>
    <property type="evidence" value="ECO:0007669"/>
    <property type="project" value="InterPro"/>
</dbReference>
<dbReference type="Proteomes" id="UP000295606">
    <property type="component" value="Unassembled WGS sequence"/>
</dbReference>
<reference evidence="9 10" key="1">
    <citation type="submission" date="2019-03" db="EMBL/GenBank/DDBJ databases">
        <title>Paraburkholderia sp. isolated from native Mimosa gymnas in Guartela State Park, Brazil.</title>
        <authorList>
            <person name="Paulitsch F."/>
            <person name="Hungria M."/>
            <person name="Delamuta J.R.M."/>
            <person name="Ribeiro R.A."/>
            <person name="Dall'Agnol R."/>
            <person name="Silva J.S.B."/>
        </authorList>
    </citation>
    <scope>NUCLEOTIDE SEQUENCE [LARGE SCALE GENOMIC DNA]</scope>
    <source>
        <strain evidence="9 10">CNPSo 3008</strain>
    </source>
</reference>
<dbReference type="CDD" id="cd17316">
    <property type="entry name" value="MFS_SV2_like"/>
    <property type="match status" value="1"/>
</dbReference>
<feature type="transmembrane region" description="Helical" evidence="7">
    <location>
        <begin position="382"/>
        <end position="405"/>
    </location>
</feature>
<dbReference type="PANTHER" id="PTHR23511:SF34">
    <property type="entry name" value="SYNAPTIC VESICLE GLYCOPROTEIN 2"/>
    <property type="match status" value="1"/>
</dbReference>
<feature type="transmembrane region" description="Helical" evidence="7">
    <location>
        <begin position="67"/>
        <end position="88"/>
    </location>
</feature>
<dbReference type="SUPFAM" id="SSF103473">
    <property type="entry name" value="MFS general substrate transporter"/>
    <property type="match status" value="1"/>
</dbReference>
<name>A0A4R5LMD4_9BURK</name>
<keyword evidence="4 7" id="KW-0812">Transmembrane</keyword>
<keyword evidence="3" id="KW-0813">Transport</keyword>
<evidence type="ECO:0000256" key="4">
    <source>
        <dbReference type="ARBA" id="ARBA00022692"/>
    </source>
</evidence>
<gene>
    <name evidence="9" type="ORF">E1N52_01900</name>
</gene>
<sequence length="449" mass="47301">MSKAFSHTVATPDVSAASLAGKQRRFIAKLTGVISGGMFIDGFILGCIGIVMPAITQDLQLSLMWQGLIGASALIGIFIGGPLGGWLADRVGRRPMFTVDLAVFLAGSAAQFFVTEAWQLFAVRVLMGVAIGADYSIGWPLLAEFAPARMRGKLLAMIEVVWYVGYLVSYAAGWALTVSATAGWHVILGLSTVPSAIVFLLRLGTPESPRWLMSKGRVTEANALASQYMGYEEQRDLQSPASREKLGFRSLFSPGYLKTTIFVSVFWVCNVTPYFAIGAFAPIVLEKLGLKEGLTGGLVLNAFAVLGTIVAVAFIERVGRRKLAIPPFFISTVALTSVAVFAHVSSAIILVSFFTFSLFNAVSTTLTGVYPGEVFPTEIRGVGVGFATAVSRVGAAMGTFLLPVAIGSLGIGAALLIAAAISLVGGIVSFVLAPETKGKLLSEASAPRV</sequence>
<comment type="similarity">
    <text evidence="2">Belongs to the major facilitator superfamily. Sugar transporter (TC 2.A.1.1) family.</text>
</comment>
<dbReference type="GO" id="GO:0016020">
    <property type="term" value="C:membrane"/>
    <property type="evidence" value="ECO:0007669"/>
    <property type="project" value="UniProtKB-SubCell"/>
</dbReference>
<keyword evidence="5 7" id="KW-1133">Transmembrane helix</keyword>
<feature type="transmembrane region" description="Helical" evidence="7">
    <location>
        <begin position="323"/>
        <end position="342"/>
    </location>
</feature>
<keyword evidence="6 7" id="KW-0472">Membrane</keyword>
<evidence type="ECO:0000256" key="5">
    <source>
        <dbReference type="ARBA" id="ARBA00022989"/>
    </source>
</evidence>
<dbReference type="Pfam" id="PF00083">
    <property type="entry name" value="Sugar_tr"/>
    <property type="match status" value="1"/>
</dbReference>
<dbReference type="InterPro" id="IPR005828">
    <property type="entry name" value="MFS_sugar_transport-like"/>
</dbReference>
<dbReference type="EMBL" id="SMOD01000001">
    <property type="protein sequence ID" value="TDG11029.1"/>
    <property type="molecule type" value="Genomic_DNA"/>
</dbReference>
<feature type="domain" description="Major facilitator superfamily (MFS) profile" evidence="8">
    <location>
        <begin position="30"/>
        <end position="437"/>
    </location>
</feature>
<accession>A0A4R5LMD4</accession>
<feature type="transmembrane region" description="Helical" evidence="7">
    <location>
        <begin position="411"/>
        <end position="433"/>
    </location>
</feature>
<dbReference type="PROSITE" id="PS00217">
    <property type="entry name" value="SUGAR_TRANSPORT_2"/>
    <property type="match status" value="1"/>
</dbReference>
<feature type="transmembrane region" description="Helical" evidence="7">
    <location>
        <begin position="120"/>
        <end position="142"/>
    </location>
</feature>
<evidence type="ECO:0000259" key="8">
    <source>
        <dbReference type="PROSITE" id="PS50850"/>
    </source>
</evidence>
<evidence type="ECO:0000256" key="2">
    <source>
        <dbReference type="ARBA" id="ARBA00010992"/>
    </source>
</evidence>
<comment type="subcellular location">
    <subcellularLocation>
        <location evidence="1">Membrane</location>
        <topology evidence="1">Multi-pass membrane protein</topology>
    </subcellularLocation>
</comment>
<feature type="transmembrane region" description="Helical" evidence="7">
    <location>
        <begin position="32"/>
        <end position="55"/>
    </location>
</feature>
<dbReference type="AlphaFoldDB" id="A0A4R5LMD4"/>
<feature type="transmembrane region" description="Helical" evidence="7">
    <location>
        <begin position="95"/>
        <end position="114"/>
    </location>
</feature>
<dbReference type="InterPro" id="IPR020846">
    <property type="entry name" value="MFS_dom"/>
</dbReference>
<dbReference type="PROSITE" id="PS50850">
    <property type="entry name" value="MFS"/>
    <property type="match status" value="1"/>
</dbReference>
<dbReference type="Gene3D" id="1.20.1250.20">
    <property type="entry name" value="MFS general substrate transporter like domains"/>
    <property type="match status" value="1"/>
</dbReference>
<evidence type="ECO:0000256" key="3">
    <source>
        <dbReference type="ARBA" id="ARBA00022448"/>
    </source>
</evidence>
<feature type="transmembrane region" description="Helical" evidence="7">
    <location>
        <begin position="297"/>
        <end position="316"/>
    </location>
</feature>
<dbReference type="PANTHER" id="PTHR23511">
    <property type="entry name" value="SYNAPTIC VESICLE GLYCOPROTEIN 2"/>
    <property type="match status" value="1"/>
</dbReference>
<evidence type="ECO:0000313" key="10">
    <source>
        <dbReference type="Proteomes" id="UP000295606"/>
    </source>
</evidence>